<protein>
    <recommendedName>
        <fullName evidence="4">Gnk2-homologous domain-containing protein</fullName>
    </recommendedName>
</protein>
<dbReference type="FunFam" id="3.30.430.20:FF:000004">
    <property type="entry name" value="Receptor-like serine-threonine protein kinase"/>
    <property type="match status" value="1"/>
</dbReference>
<dbReference type="PROSITE" id="PS51473">
    <property type="entry name" value="GNK2"/>
    <property type="match status" value="2"/>
</dbReference>
<dbReference type="PANTHER" id="PTHR32099">
    <property type="entry name" value="CYSTEINE-RICH REPEAT SECRETORY PROTEIN"/>
    <property type="match status" value="1"/>
</dbReference>
<dbReference type="InterPro" id="IPR002902">
    <property type="entry name" value="GNK2"/>
</dbReference>
<feature type="signal peptide" evidence="3">
    <location>
        <begin position="1"/>
        <end position="34"/>
    </location>
</feature>
<keyword evidence="6" id="KW-1185">Reference proteome</keyword>
<feature type="chain" id="PRO_5043910214" description="Gnk2-homologous domain-containing protein" evidence="3">
    <location>
        <begin position="35"/>
        <end position="344"/>
    </location>
</feature>
<organism evidence="5 6">
    <name type="scientific">Eleusine coracana subsp. coracana</name>
    <dbReference type="NCBI Taxonomy" id="191504"/>
    <lineage>
        <taxon>Eukaryota</taxon>
        <taxon>Viridiplantae</taxon>
        <taxon>Streptophyta</taxon>
        <taxon>Embryophyta</taxon>
        <taxon>Tracheophyta</taxon>
        <taxon>Spermatophyta</taxon>
        <taxon>Magnoliopsida</taxon>
        <taxon>Liliopsida</taxon>
        <taxon>Poales</taxon>
        <taxon>Poaceae</taxon>
        <taxon>PACMAD clade</taxon>
        <taxon>Chloridoideae</taxon>
        <taxon>Cynodonteae</taxon>
        <taxon>Eleusininae</taxon>
        <taxon>Eleusine</taxon>
    </lineage>
</organism>
<evidence type="ECO:0000313" key="5">
    <source>
        <dbReference type="EMBL" id="GJN03499.1"/>
    </source>
</evidence>
<sequence>MGARQPGASPRLTAGVLLALAALLSPLVVQRATAAAPFLPWQVCRNSGNYSANSTYESNLIQLSTTVPISASRSPVLFANRSIGAAPATVYSLALCRGDTNVSSCESCVAAAFRVAQELCPFDRDAAILQDLCYVRFSDLNILSILDNGDPIRMPSPQNASSSAEAYDDAVGILLNATSDAAMNSSRRFATGMEDFDSSSRNPAIFGMSQCTPDMTPTDCRRCLAGIISTIPQYLRGREGGRISGLRCSFRSMVAIDLTFEVVDDPNSELVGHEVGHIGHHQAFPRFTLVFGVGHLGHKLVILCFTLICATTAVCKLKWRHCGRVNLIGSIMGVQPDVVAVRCE</sequence>
<name>A0AAV5CZP0_ELECO</name>
<feature type="domain" description="Gnk2-homologous" evidence="4">
    <location>
        <begin position="38"/>
        <end position="142"/>
    </location>
</feature>
<dbReference type="Gene3D" id="3.30.430.20">
    <property type="entry name" value="Gnk2 domain, C-X8-C-X2-C motif"/>
    <property type="match status" value="2"/>
</dbReference>
<accession>A0AAV5CZP0</accession>
<evidence type="ECO:0000256" key="2">
    <source>
        <dbReference type="ARBA" id="ARBA00022737"/>
    </source>
</evidence>
<dbReference type="AlphaFoldDB" id="A0AAV5CZP0"/>
<evidence type="ECO:0000259" key="4">
    <source>
        <dbReference type="PROSITE" id="PS51473"/>
    </source>
</evidence>
<dbReference type="Proteomes" id="UP001054889">
    <property type="component" value="Unassembled WGS sequence"/>
</dbReference>
<keyword evidence="2" id="KW-0677">Repeat</keyword>
<dbReference type="PANTHER" id="PTHR32099:SF42">
    <property type="entry name" value="CYSTEINE-RICH RECEPTOR-LIKE PROTEIN KINASE 9-RELATED"/>
    <property type="match status" value="1"/>
</dbReference>
<dbReference type="EMBL" id="BQKI01000010">
    <property type="protein sequence ID" value="GJN03499.1"/>
    <property type="molecule type" value="Genomic_DNA"/>
</dbReference>
<dbReference type="CDD" id="cd23509">
    <property type="entry name" value="Gnk2-like"/>
    <property type="match status" value="2"/>
</dbReference>
<dbReference type="Pfam" id="PF01657">
    <property type="entry name" value="Stress-antifung"/>
    <property type="match status" value="2"/>
</dbReference>
<comment type="caution">
    <text evidence="5">The sequence shown here is derived from an EMBL/GenBank/DDBJ whole genome shotgun (WGS) entry which is preliminary data.</text>
</comment>
<evidence type="ECO:0000256" key="1">
    <source>
        <dbReference type="ARBA" id="ARBA00022729"/>
    </source>
</evidence>
<reference evidence="5" key="2">
    <citation type="submission" date="2021-12" db="EMBL/GenBank/DDBJ databases">
        <title>Resequencing data analysis of finger millet.</title>
        <authorList>
            <person name="Hatakeyama M."/>
            <person name="Aluri S."/>
            <person name="Balachadran M.T."/>
            <person name="Sivarajan S.R."/>
            <person name="Poveda L."/>
            <person name="Shimizu-Inatsugi R."/>
            <person name="Schlapbach R."/>
            <person name="Sreeman S.M."/>
            <person name="Shimizu K.K."/>
        </authorList>
    </citation>
    <scope>NUCLEOTIDE SEQUENCE</scope>
</reference>
<feature type="domain" description="Gnk2-homologous" evidence="4">
    <location>
        <begin position="148"/>
        <end position="257"/>
    </location>
</feature>
<gene>
    <name evidence="5" type="primary">ga20952</name>
    <name evidence="5" type="ORF">PR202_ga20952</name>
</gene>
<keyword evidence="1 3" id="KW-0732">Signal</keyword>
<reference evidence="5" key="1">
    <citation type="journal article" date="2018" name="DNA Res.">
        <title>Multiple hybrid de novo genome assembly of finger millet, an orphan allotetraploid crop.</title>
        <authorList>
            <person name="Hatakeyama M."/>
            <person name="Aluri S."/>
            <person name="Balachadran M.T."/>
            <person name="Sivarajan S.R."/>
            <person name="Patrignani A."/>
            <person name="Gruter S."/>
            <person name="Poveda L."/>
            <person name="Shimizu-Inatsugi R."/>
            <person name="Baeten J."/>
            <person name="Francoijs K.J."/>
            <person name="Nataraja K.N."/>
            <person name="Reddy Y.A.N."/>
            <person name="Phadnis S."/>
            <person name="Ravikumar R.L."/>
            <person name="Schlapbach R."/>
            <person name="Sreeman S.M."/>
            <person name="Shimizu K.K."/>
        </authorList>
    </citation>
    <scope>NUCLEOTIDE SEQUENCE</scope>
</reference>
<evidence type="ECO:0000313" key="6">
    <source>
        <dbReference type="Proteomes" id="UP001054889"/>
    </source>
</evidence>
<proteinExistence type="predicted"/>
<dbReference type="InterPro" id="IPR038408">
    <property type="entry name" value="GNK2_sf"/>
</dbReference>
<evidence type="ECO:0000256" key="3">
    <source>
        <dbReference type="SAM" id="SignalP"/>
    </source>
</evidence>